<accession>A0A3A3G4F6</accession>
<organism evidence="1 2">
    <name type="scientific">Noviherbaspirillum saxi</name>
    <dbReference type="NCBI Taxonomy" id="2320863"/>
    <lineage>
        <taxon>Bacteria</taxon>
        <taxon>Pseudomonadati</taxon>
        <taxon>Pseudomonadota</taxon>
        <taxon>Betaproteobacteria</taxon>
        <taxon>Burkholderiales</taxon>
        <taxon>Oxalobacteraceae</taxon>
        <taxon>Noviherbaspirillum</taxon>
    </lineage>
</organism>
<sequence length="104" mass="11834">MIIVFTTFTLPKPITREEARRIFLSTAPKYRGVQGLFSKHYVLSQDGATAGGVYLWNSRSEAEAMYTESWRSFVREKYGTDPTVTYFDSPVVVDNVAQQVLTDE</sequence>
<evidence type="ECO:0000313" key="2">
    <source>
        <dbReference type="Proteomes" id="UP000265955"/>
    </source>
</evidence>
<dbReference type="OrthoDB" id="3871007at2"/>
<dbReference type="AlphaFoldDB" id="A0A3A3G4F6"/>
<dbReference type="InterPro" id="IPR011008">
    <property type="entry name" value="Dimeric_a/b-barrel"/>
</dbReference>
<dbReference type="SUPFAM" id="SSF54909">
    <property type="entry name" value="Dimeric alpha+beta barrel"/>
    <property type="match status" value="1"/>
</dbReference>
<keyword evidence="1" id="KW-0560">Oxidoreductase</keyword>
<keyword evidence="2" id="KW-1185">Reference proteome</keyword>
<protein>
    <submittedName>
        <fullName evidence="1">Monooxygenase</fullName>
    </submittedName>
</protein>
<dbReference type="Gene3D" id="3.30.70.100">
    <property type="match status" value="1"/>
</dbReference>
<dbReference type="Proteomes" id="UP000265955">
    <property type="component" value="Unassembled WGS sequence"/>
</dbReference>
<dbReference type="RefSeq" id="WP_119770220.1">
    <property type="nucleotide sequence ID" value="NZ_QYUO01000002.1"/>
</dbReference>
<keyword evidence="1" id="KW-0503">Monooxygenase</keyword>
<comment type="caution">
    <text evidence="1">The sequence shown here is derived from an EMBL/GenBank/DDBJ whole genome shotgun (WGS) entry which is preliminary data.</text>
</comment>
<dbReference type="GO" id="GO:0004497">
    <property type="term" value="F:monooxygenase activity"/>
    <property type="evidence" value="ECO:0007669"/>
    <property type="project" value="UniProtKB-KW"/>
</dbReference>
<evidence type="ECO:0000313" key="1">
    <source>
        <dbReference type="EMBL" id="RJF95070.1"/>
    </source>
</evidence>
<reference evidence="2" key="1">
    <citation type="submission" date="2018-09" db="EMBL/GenBank/DDBJ databases">
        <authorList>
            <person name="Zhu H."/>
        </authorList>
    </citation>
    <scope>NUCLEOTIDE SEQUENCE [LARGE SCALE GENOMIC DNA]</scope>
    <source>
        <strain evidence="2">K1R23-30</strain>
    </source>
</reference>
<name>A0A3A3G4F6_9BURK</name>
<dbReference type="EMBL" id="QYUO01000002">
    <property type="protein sequence ID" value="RJF95070.1"/>
    <property type="molecule type" value="Genomic_DNA"/>
</dbReference>
<proteinExistence type="predicted"/>
<gene>
    <name evidence="1" type="ORF">D3871_16530</name>
</gene>